<organism evidence="3 4">
    <name type="scientific">Telluria mixta</name>
    <dbReference type="NCBI Taxonomy" id="34071"/>
    <lineage>
        <taxon>Bacteria</taxon>
        <taxon>Pseudomonadati</taxon>
        <taxon>Pseudomonadota</taxon>
        <taxon>Betaproteobacteria</taxon>
        <taxon>Burkholderiales</taxon>
        <taxon>Oxalobacteraceae</taxon>
        <taxon>Telluria group</taxon>
        <taxon>Telluria</taxon>
    </lineage>
</organism>
<dbReference type="InterPro" id="IPR029045">
    <property type="entry name" value="ClpP/crotonase-like_dom_sf"/>
</dbReference>
<dbReference type="Gene3D" id="3.90.226.10">
    <property type="entry name" value="2-enoyl-CoA Hydratase, Chain A, domain 1"/>
    <property type="match status" value="1"/>
</dbReference>
<dbReference type="Pfam" id="PF03572">
    <property type="entry name" value="Peptidase_S41"/>
    <property type="match status" value="1"/>
</dbReference>
<sequence length="341" mass="36012">MNRNLLRAAVCALSFVAACAASAAETMTLALARDVTTRTIELVESKGMYPLRQEDYAQAKRRLLAFVDGKAQDVDRADLYARINGLLATLDTDKHSFVMPPVAPGQFTGAAPAGPRVPMFQLVATTRGTVLRFVPPPITTSAPEAMSAYVQGVYDEAAALHGSRAACALVVDLSEQTGGNGWPPLIAMYPLFGDANKARWVERDGNAIPLVHRGYLESKAGRDAPGHVNPFVSFATGPLAVLVGARTASAGEMLLVALMGETRVRTFGQTSAGMSTANMTYTLPDGALFVLTQARSALVDGPVFRGGIAPMQPAPNGEPVEASLRTAAEWAAANSPRCRPE</sequence>
<feature type="signal peptide" evidence="1">
    <location>
        <begin position="1"/>
        <end position="23"/>
    </location>
</feature>
<proteinExistence type="predicted"/>
<gene>
    <name evidence="3" type="ORF">NX786_20535</name>
</gene>
<dbReference type="Proteomes" id="UP001165263">
    <property type="component" value="Unassembled WGS sequence"/>
</dbReference>
<comment type="caution">
    <text evidence="3">The sequence shown here is derived from an EMBL/GenBank/DDBJ whole genome shotgun (WGS) entry which is preliminary data.</text>
</comment>
<keyword evidence="1" id="KW-0732">Signal</keyword>
<dbReference type="EMBL" id="JANUHC010000007">
    <property type="protein sequence ID" value="MCS0631718.1"/>
    <property type="molecule type" value="Genomic_DNA"/>
</dbReference>
<feature type="chain" id="PRO_5047136166" evidence="1">
    <location>
        <begin position="24"/>
        <end position="341"/>
    </location>
</feature>
<keyword evidence="4" id="KW-1185">Reference proteome</keyword>
<protein>
    <submittedName>
        <fullName evidence="3">S41 family peptidase</fullName>
    </submittedName>
</protein>
<accession>A0ABT2C2V6</accession>
<dbReference type="PROSITE" id="PS51257">
    <property type="entry name" value="PROKAR_LIPOPROTEIN"/>
    <property type="match status" value="1"/>
</dbReference>
<evidence type="ECO:0000313" key="4">
    <source>
        <dbReference type="Proteomes" id="UP001165263"/>
    </source>
</evidence>
<dbReference type="InterPro" id="IPR005151">
    <property type="entry name" value="Tail-specific_protease"/>
</dbReference>
<dbReference type="RefSeq" id="WP_259450763.1">
    <property type="nucleotide sequence ID" value="NZ_CP119520.1"/>
</dbReference>
<evidence type="ECO:0000313" key="3">
    <source>
        <dbReference type="EMBL" id="MCS0631718.1"/>
    </source>
</evidence>
<feature type="domain" description="Tail specific protease" evidence="2">
    <location>
        <begin position="159"/>
        <end position="310"/>
    </location>
</feature>
<evidence type="ECO:0000259" key="2">
    <source>
        <dbReference type="Pfam" id="PF03572"/>
    </source>
</evidence>
<dbReference type="SUPFAM" id="SSF52096">
    <property type="entry name" value="ClpP/crotonase"/>
    <property type="match status" value="1"/>
</dbReference>
<evidence type="ECO:0000256" key="1">
    <source>
        <dbReference type="SAM" id="SignalP"/>
    </source>
</evidence>
<reference evidence="3" key="1">
    <citation type="submission" date="2022-08" db="EMBL/GenBank/DDBJ databases">
        <title>Reclassification of Massilia species as members of the genera Telluria, Duganella, Pseudoduganella, Mokoshia gen. nov. and Zemynaea gen. nov. using orthogonal and non-orthogonal genome-based approaches.</title>
        <authorList>
            <person name="Bowman J.P."/>
        </authorList>
    </citation>
    <scope>NUCLEOTIDE SEQUENCE</scope>
    <source>
        <strain evidence="3">LMG 11547</strain>
    </source>
</reference>
<name>A0ABT2C2V6_9BURK</name>